<dbReference type="Proteomes" id="UP000315289">
    <property type="component" value="Unassembled WGS sequence"/>
</dbReference>
<gene>
    <name evidence="1" type="ORF">NARC_10391</name>
</gene>
<reference evidence="1 2" key="1">
    <citation type="journal article" date="2019" name="Front. Microbiol.">
        <title>Ammonia Oxidation by the Arctic Terrestrial Thaumarchaeote Candidatus Nitrosocosmicus arcticus Is Stimulated by Increasing Temperatures.</title>
        <authorList>
            <person name="Alves R.J.E."/>
            <person name="Kerou M."/>
            <person name="Zappe A."/>
            <person name="Bittner R."/>
            <person name="Abby S.S."/>
            <person name="Schmidt H.A."/>
            <person name="Pfeifer K."/>
            <person name="Schleper C."/>
        </authorList>
    </citation>
    <scope>NUCLEOTIDE SEQUENCE [LARGE SCALE GENOMIC DNA]</scope>
    <source>
        <strain evidence="1 2">Kfb</strain>
    </source>
</reference>
<organism evidence="1 2">
    <name type="scientific">Candidatus Nitrosocosmicus arcticus</name>
    <dbReference type="NCBI Taxonomy" id="2035267"/>
    <lineage>
        <taxon>Archaea</taxon>
        <taxon>Nitrososphaerota</taxon>
        <taxon>Nitrososphaeria</taxon>
        <taxon>Nitrososphaerales</taxon>
        <taxon>Nitrososphaeraceae</taxon>
        <taxon>Candidatus Nitrosocosmicus</taxon>
    </lineage>
</organism>
<dbReference type="OrthoDB" id="11317at2157"/>
<name>A0A557SZG9_9ARCH</name>
<evidence type="ECO:0000313" key="1">
    <source>
        <dbReference type="EMBL" id="TVP41985.1"/>
    </source>
</evidence>
<accession>A0A557SZG9</accession>
<keyword evidence="2" id="KW-1185">Reference proteome</keyword>
<proteinExistence type="predicted"/>
<sequence>MSFSDIEKAGALTEVALQIQNSNGNLRTVYYKLEEILINYRKNNVDVDLIMPAIYEVDFEINKTNPDGRSVWVRKQSHYMKNYVIQMTALTKG</sequence>
<dbReference type="AlphaFoldDB" id="A0A557SZG9"/>
<comment type="caution">
    <text evidence="1">The sequence shown here is derived from an EMBL/GenBank/DDBJ whole genome shotgun (WGS) entry which is preliminary data.</text>
</comment>
<evidence type="ECO:0000313" key="2">
    <source>
        <dbReference type="Proteomes" id="UP000315289"/>
    </source>
</evidence>
<protein>
    <submittedName>
        <fullName evidence="1">Uncharacterized protein</fullName>
    </submittedName>
</protein>
<dbReference type="RefSeq" id="WP_144728520.1">
    <property type="nucleotide sequence ID" value="NZ_ML675578.1"/>
</dbReference>
<dbReference type="EMBL" id="VOAH01000001">
    <property type="protein sequence ID" value="TVP41985.1"/>
    <property type="molecule type" value="Genomic_DNA"/>
</dbReference>